<keyword evidence="4 5" id="KW-0472">Membrane</keyword>
<proteinExistence type="predicted"/>
<name>A0A7K0CLI1_9ACTN</name>
<feature type="transmembrane region" description="Helical" evidence="5">
    <location>
        <begin position="175"/>
        <end position="194"/>
    </location>
</feature>
<dbReference type="GO" id="GO:0016020">
    <property type="term" value="C:membrane"/>
    <property type="evidence" value="ECO:0007669"/>
    <property type="project" value="UniProtKB-SubCell"/>
</dbReference>
<evidence type="ECO:0000313" key="9">
    <source>
        <dbReference type="Proteomes" id="UP000466345"/>
    </source>
</evidence>
<dbReference type="OrthoDB" id="3668800at2"/>
<keyword evidence="6" id="KW-0732">Signal</keyword>
<evidence type="ECO:0000256" key="2">
    <source>
        <dbReference type="ARBA" id="ARBA00022692"/>
    </source>
</evidence>
<feature type="chain" id="PRO_5029539881" description="Ferric oxidoreductase domain-containing protein" evidence="6">
    <location>
        <begin position="36"/>
        <end position="244"/>
    </location>
</feature>
<dbReference type="InterPro" id="IPR013130">
    <property type="entry name" value="Fe3_Rdtase_TM_dom"/>
</dbReference>
<dbReference type="Pfam" id="PF01794">
    <property type="entry name" value="Ferric_reduct"/>
    <property type="match status" value="1"/>
</dbReference>
<feature type="signal peptide" evidence="6">
    <location>
        <begin position="1"/>
        <end position="35"/>
    </location>
</feature>
<dbReference type="EMBL" id="WEGJ01000020">
    <property type="protein sequence ID" value="MQY14345.1"/>
    <property type="molecule type" value="Genomic_DNA"/>
</dbReference>
<dbReference type="Proteomes" id="UP000466345">
    <property type="component" value="Unassembled WGS sequence"/>
</dbReference>
<dbReference type="RefSeq" id="WP_153454935.1">
    <property type="nucleotide sequence ID" value="NZ_WEGJ01000020.1"/>
</dbReference>
<feature type="transmembrane region" description="Helical" evidence="5">
    <location>
        <begin position="94"/>
        <end position="120"/>
    </location>
</feature>
<keyword evidence="3 5" id="KW-1133">Transmembrane helix</keyword>
<feature type="transmembrane region" description="Helical" evidence="5">
    <location>
        <begin position="140"/>
        <end position="163"/>
    </location>
</feature>
<organism evidence="8 9">
    <name type="scientific">Streptomyces smaragdinus</name>
    <dbReference type="NCBI Taxonomy" id="2585196"/>
    <lineage>
        <taxon>Bacteria</taxon>
        <taxon>Bacillati</taxon>
        <taxon>Actinomycetota</taxon>
        <taxon>Actinomycetes</taxon>
        <taxon>Kitasatosporales</taxon>
        <taxon>Streptomycetaceae</taxon>
        <taxon>Streptomyces</taxon>
    </lineage>
</organism>
<reference evidence="8 9" key="1">
    <citation type="submission" date="2019-10" db="EMBL/GenBank/DDBJ databases">
        <title>Streptomyces smaragdinus sp. nov. and Streptomyces fabii sp. nov., isolated from the gut of fungus growing-termite Macrotermes natalensis.</title>
        <authorList>
            <person name="Schwitalla J."/>
            <person name="Benndorf R."/>
            <person name="Martin K."/>
            <person name="De Beer W."/>
            <person name="Kaster A.-K."/>
            <person name="Vollmers J."/>
            <person name="Poulsen M."/>
            <person name="Beemelmanns C."/>
        </authorList>
    </citation>
    <scope>NUCLEOTIDE SEQUENCE [LARGE SCALE GENOMIC DNA]</scope>
    <source>
        <strain evidence="8 9">RB5</strain>
    </source>
</reference>
<keyword evidence="9" id="KW-1185">Reference proteome</keyword>
<sequence>MTAPPRARGRRPTASTALGLLAISLWFLGCSPACAAEPIPGSPLDAYNHHVPYDNGSHMIARYAAIVSYTLMVAVVLFGAILRLRFLHRTVRRATLYGAHMVLALSALIFGAVHGFTFLYQPIWNIGVVELTVPFTADVQQIPVGLGVLGTELGIAVGCSVWLQRRLGYRTWLRFHQLGYAVFALIWLHVFTVHPEPRGSNLVAGAIAGGAGAILLAFLVRIFPSRSRLRQATYEYDMDAEPVR</sequence>
<evidence type="ECO:0000256" key="4">
    <source>
        <dbReference type="ARBA" id="ARBA00023136"/>
    </source>
</evidence>
<evidence type="ECO:0000313" key="8">
    <source>
        <dbReference type="EMBL" id="MQY14345.1"/>
    </source>
</evidence>
<accession>A0A7K0CLI1</accession>
<evidence type="ECO:0000256" key="1">
    <source>
        <dbReference type="ARBA" id="ARBA00004141"/>
    </source>
</evidence>
<evidence type="ECO:0000259" key="7">
    <source>
        <dbReference type="Pfam" id="PF01794"/>
    </source>
</evidence>
<feature type="transmembrane region" description="Helical" evidence="5">
    <location>
        <begin position="200"/>
        <end position="220"/>
    </location>
</feature>
<comment type="subcellular location">
    <subcellularLocation>
        <location evidence="1">Membrane</location>
        <topology evidence="1">Multi-pass membrane protein</topology>
    </subcellularLocation>
</comment>
<dbReference type="PROSITE" id="PS51257">
    <property type="entry name" value="PROKAR_LIPOPROTEIN"/>
    <property type="match status" value="1"/>
</dbReference>
<evidence type="ECO:0000256" key="6">
    <source>
        <dbReference type="SAM" id="SignalP"/>
    </source>
</evidence>
<evidence type="ECO:0000256" key="5">
    <source>
        <dbReference type="SAM" id="Phobius"/>
    </source>
</evidence>
<evidence type="ECO:0000256" key="3">
    <source>
        <dbReference type="ARBA" id="ARBA00022989"/>
    </source>
</evidence>
<protein>
    <recommendedName>
        <fullName evidence="7">Ferric oxidoreductase domain-containing protein</fullName>
    </recommendedName>
</protein>
<gene>
    <name evidence="8" type="ORF">SRB5_45090</name>
</gene>
<feature type="domain" description="Ferric oxidoreductase" evidence="7">
    <location>
        <begin position="65"/>
        <end position="186"/>
    </location>
</feature>
<keyword evidence="2 5" id="KW-0812">Transmembrane</keyword>
<dbReference type="AlphaFoldDB" id="A0A7K0CLI1"/>
<comment type="caution">
    <text evidence="8">The sequence shown here is derived from an EMBL/GenBank/DDBJ whole genome shotgun (WGS) entry which is preliminary data.</text>
</comment>
<feature type="transmembrane region" description="Helical" evidence="5">
    <location>
        <begin position="60"/>
        <end position="82"/>
    </location>
</feature>